<protein>
    <submittedName>
        <fullName evidence="6">COL24A1 isoform 5</fullName>
    </submittedName>
</protein>
<accession>A0A2J8SKY8</accession>
<dbReference type="GO" id="GO:0005581">
    <property type="term" value="C:collagen trimer"/>
    <property type="evidence" value="ECO:0007669"/>
    <property type="project" value="UniProtKB-KW"/>
</dbReference>
<gene>
    <name evidence="6" type="ORF">CR201_G0042151</name>
</gene>
<dbReference type="Gene3D" id="2.60.120.1000">
    <property type="match status" value="1"/>
</dbReference>
<dbReference type="GO" id="GO:0005201">
    <property type="term" value="F:extracellular matrix structural constituent"/>
    <property type="evidence" value="ECO:0007669"/>
    <property type="project" value="InterPro"/>
</dbReference>
<name>A0A2J8SKY8_PONAB</name>
<sequence length="184" mass="20138">GPQGPRGQPGPPGPPGAPGPRKQMDINAAIQALIESNTALQMESYQNTEVTLIDHSEEIFKTLNYLSNLLHSIKNPLGTRDNPARICKDLLNCEQKVSDGKYWIDPNLGCPSDAIEVFCNFSAGGQTCLPPVSVTKKERWGCVNCAEEIGAVGKRHSSYFHDQITSLISLIRKLNPRKTREVLG</sequence>
<feature type="non-terminal residue" evidence="6">
    <location>
        <position position="1"/>
    </location>
</feature>
<dbReference type="EMBL" id="NDHI03003561">
    <property type="protein sequence ID" value="PNJ21439.1"/>
    <property type="molecule type" value="Genomic_DNA"/>
</dbReference>
<dbReference type="Gene3D" id="1.20.5.320">
    <property type="entry name" value="6-Phosphogluconate Dehydrogenase, domain 3"/>
    <property type="match status" value="1"/>
</dbReference>
<dbReference type="Pfam" id="PF01410">
    <property type="entry name" value="COLFI"/>
    <property type="match status" value="1"/>
</dbReference>
<dbReference type="GO" id="GO:0005576">
    <property type="term" value="C:extracellular region"/>
    <property type="evidence" value="ECO:0007669"/>
    <property type="project" value="UniProtKB-SubCell"/>
</dbReference>
<evidence type="ECO:0000256" key="4">
    <source>
        <dbReference type="SAM" id="MobiDB-lite"/>
    </source>
</evidence>
<feature type="region of interest" description="Disordered" evidence="4">
    <location>
        <begin position="1"/>
        <end position="23"/>
    </location>
</feature>
<dbReference type="PROSITE" id="PS51461">
    <property type="entry name" value="NC1_FIB"/>
    <property type="match status" value="1"/>
</dbReference>
<dbReference type="FunFam" id="2.60.120.1000:FF:000003">
    <property type="entry name" value="Collagen alpha-1(XXVII) chain B"/>
    <property type="match status" value="1"/>
</dbReference>
<keyword evidence="3" id="KW-0176">Collagen</keyword>
<comment type="subcellular location">
    <subcellularLocation>
        <location evidence="1">Secreted</location>
    </subcellularLocation>
</comment>
<dbReference type="SMART" id="SM00038">
    <property type="entry name" value="COLFI"/>
    <property type="match status" value="1"/>
</dbReference>
<organism evidence="6">
    <name type="scientific">Pongo abelii</name>
    <name type="common">Sumatran orangutan</name>
    <name type="synonym">Pongo pygmaeus abelii</name>
    <dbReference type="NCBI Taxonomy" id="9601"/>
    <lineage>
        <taxon>Eukaryota</taxon>
        <taxon>Metazoa</taxon>
        <taxon>Chordata</taxon>
        <taxon>Craniata</taxon>
        <taxon>Vertebrata</taxon>
        <taxon>Euteleostomi</taxon>
        <taxon>Mammalia</taxon>
        <taxon>Eutheria</taxon>
        <taxon>Euarchontoglires</taxon>
        <taxon>Primates</taxon>
        <taxon>Haplorrhini</taxon>
        <taxon>Catarrhini</taxon>
        <taxon>Hominidae</taxon>
        <taxon>Pongo</taxon>
    </lineage>
</organism>
<dbReference type="InterPro" id="IPR000885">
    <property type="entry name" value="Fib_collagen_C"/>
</dbReference>
<dbReference type="GO" id="GO:0005788">
    <property type="term" value="C:endoplasmic reticulum lumen"/>
    <property type="evidence" value="ECO:0007669"/>
    <property type="project" value="UniProtKB-ARBA"/>
</dbReference>
<feature type="domain" description="Fibrillar collagen NC1" evidence="5">
    <location>
        <begin position="57"/>
        <end position="184"/>
    </location>
</feature>
<proteinExistence type="predicted"/>
<evidence type="ECO:0000256" key="2">
    <source>
        <dbReference type="ARBA" id="ARBA00022525"/>
    </source>
</evidence>
<evidence type="ECO:0000313" key="6">
    <source>
        <dbReference type="EMBL" id="PNJ21439.1"/>
    </source>
</evidence>
<reference evidence="6" key="1">
    <citation type="submission" date="2017-12" db="EMBL/GenBank/DDBJ databases">
        <title>High-resolution comparative analysis of great ape genomes.</title>
        <authorList>
            <person name="Pollen A."/>
            <person name="Hastie A."/>
            <person name="Hormozdiari F."/>
            <person name="Dougherty M."/>
            <person name="Liu R."/>
            <person name="Chaisson M."/>
            <person name="Hoppe E."/>
            <person name="Hill C."/>
            <person name="Pang A."/>
            <person name="Hillier L."/>
            <person name="Baker C."/>
            <person name="Armstrong J."/>
            <person name="Shendure J."/>
            <person name="Paten B."/>
            <person name="Wilson R."/>
            <person name="Chao H."/>
            <person name="Schneider V."/>
            <person name="Ventura M."/>
            <person name="Kronenberg Z."/>
            <person name="Murali S."/>
            <person name="Gordon D."/>
            <person name="Cantsilieris S."/>
            <person name="Munson K."/>
            <person name="Nelson B."/>
            <person name="Raja A."/>
            <person name="Underwood J."/>
            <person name="Diekhans M."/>
            <person name="Fiddes I."/>
            <person name="Haussler D."/>
            <person name="Eichler E."/>
        </authorList>
    </citation>
    <scope>NUCLEOTIDE SEQUENCE [LARGE SCALE GENOMIC DNA]</scope>
    <source>
        <strain evidence="6">Susie</strain>
    </source>
</reference>
<dbReference type="AlphaFoldDB" id="A0A2J8SKY8"/>
<evidence type="ECO:0000256" key="3">
    <source>
        <dbReference type="ARBA" id="ARBA00023119"/>
    </source>
</evidence>
<feature type="compositionally biased region" description="Pro residues" evidence="4">
    <location>
        <begin position="8"/>
        <end position="18"/>
    </location>
</feature>
<dbReference type="FunFam" id="1.20.5.320:FF:000021">
    <property type="entry name" value="COL24A1 isoform 5"/>
    <property type="match status" value="1"/>
</dbReference>
<comment type="caution">
    <text evidence="6">The sequence shown here is derived from an EMBL/GenBank/DDBJ whole genome shotgun (WGS) entry which is preliminary data.</text>
</comment>
<evidence type="ECO:0000256" key="1">
    <source>
        <dbReference type="ARBA" id="ARBA00004613"/>
    </source>
</evidence>
<keyword evidence="2" id="KW-0964">Secreted</keyword>
<evidence type="ECO:0000259" key="5">
    <source>
        <dbReference type="PROSITE" id="PS51461"/>
    </source>
</evidence>